<gene>
    <name evidence="3" type="ORF">KI387_040527</name>
    <name evidence="2" type="ORF">KI387_041252</name>
    <name evidence="4" type="ORF">KI387_043727</name>
</gene>
<comment type="caution">
    <text evidence="4">The sequence shown here is derived from an EMBL/GenBank/DDBJ whole genome shotgun (WGS) entry which is preliminary data.</text>
</comment>
<accession>A0AA38H0L3</accession>
<reference evidence="4 5" key="1">
    <citation type="journal article" date="2021" name="Nat. Plants">
        <title>The Taxus genome provides insights into paclitaxel biosynthesis.</title>
        <authorList>
            <person name="Xiong X."/>
            <person name="Gou J."/>
            <person name="Liao Q."/>
            <person name="Li Y."/>
            <person name="Zhou Q."/>
            <person name="Bi G."/>
            <person name="Li C."/>
            <person name="Du R."/>
            <person name="Wang X."/>
            <person name="Sun T."/>
            <person name="Guo L."/>
            <person name="Liang H."/>
            <person name="Lu P."/>
            <person name="Wu Y."/>
            <person name="Zhang Z."/>
            <person name="Ro D.K."/>
            <person name="Shang Y."/>
            <person name="Huang S."/>
            <person name="Yan J."/>
        </authorList>
    </citation>
    <scope>NUCLEOTIDE SEQUENCE [LARGE SCALE GENOMIC DNA]</scope>
    <source>
        <strain evidence="4">Ta-2019</strain>
    </source>
</reference>
<sequence length="264" mass="29697">TSSAARGIGMVKIVPICKSIPPVPTNDEIQDGLCFENLDANVGILEVPDSRLKNNQVLSTSFSGPISPIYRAEQAQKSVLKIIDNSHINKSDGESFTEIDFESETRSSCYHHARISFDFPSSSSDGDVNSFKKRSGDSEYERSSLNQEILEVISEDPSKDTGKYYHKAPLGEKPKCIQNLRENGNVVTISSKSHIFFRGLDHVDSLDLHQANIRLTYVINWFVNALSKNFHPPCENLYHLVKIYGPKVKYNRGHGISFNLYDWK</sequence>
<feature type="non-terminal residue" evidence="4">
    <location>
        <position position="1"/>
    </location>
</feature>
<dbReference type="EMBL" id="JAHRHJ020000255">
    <property type="protein sequence ID" value="KAH9294271.1"/>
    <property type="molecule type" value="Genomic_DNA"/>
</dbReference>
<evidence type="ECO:0000313" key="2">
    <source>
        <dbReference type="EMBL" id="KAH9293547.1"/>
    </source>
</evidence>
<feature type="non-terminal residue" evidence="4">
    <location>
        <position position="264"/>
    </location>
</feature>
<evidence type="ECO:0000313" key="4">
    <source>
        <dbReference type="EMBL" id="KAH9332146.1"/>
    </source>
</evidence>
<dbReference type="EMBL" id="JAHRHJ020001010">
    <property type="protein sequence ID" value="KAH9293547.1"/>
    <property type="molecule type" value="Genomic_DNA"/>
</dbReference>
<keyword evidence="5" id="KW-1185">Reference proteome</keyword>
<evidence type="ECO:0000313" key="3">
    <source>
        <dbReference type="EMBL" id="KAH9294271.1"/>
    </source>
</evidence>
<evidence type="ECO:0000256" key="1">
    <source>
        <dbReference type="SAM" id="MobiDB-lite"/>
    </source>
</evidence>
<proteinExistence type="predicted"/>
<name>A0AA38H0L3_TAXCH</name>
<dbReference type="Proteomes" id="UP000824469">
    <property type="component" value="Unassembled WGS sequence"/>
</dbReference>
<dbReference type="AlphaFoldDB" id="A0AA38H0L3"/>
<dbReference type="EMBL" id="JAHRHJ020000001">
    <property type="protein sequence ID" value="KAH9332146.1"/>
    <property type="molecule type" value="Genomic_DNA"/>
</dbReference>
<feature type="region of interest" description="Disordered" evidence="1">
    <location>
        <begin position="121"/>
        <end position="140"/>
    </location>
</feature>
<evidence type="ECO:0000313" key="5">
    <source>
        <dbReference type="Proteomes" id="UP000824469"/>
    </source>
</evidence>
<protein>
    <submittedName>
        <fullName evidence="4">Uncharacterized protein</fullName>
    </submittedName>
</protein>
<organism evidence="4 5">
    <name type="scientific">Taxus chinensis</name>
    <name type="common">Chinese yew</name>
    <name type="synonym">Taxus wallichiana var. chinensis</name>
    <dbReference type="NCBI Taxonomy" id="29808"/>
    <lineage>
        <taxon>Eukaryota</taxon>
        <taxon>Viridiplantae</taxon>
        <taxon>Streptophyta</taxon>
        <taxon>Embryophyta</taxon>
        <taxon>Tracheophyta</taxon>
        <taxon>Spermatophyta</taxon>
        <taxon>Pinopsida</taxon>
        <taxon>Pinidae</taxon>
        <taxon>Conifers II</taxon>
        <taxon>Cupressales</taxon>
        <taxon>Taxaceae</taxon>
        <taxon>Taxus</taxon>
    </lineage>
</organism>